<evidence type="ECO:0000256" key="2">
    <source>
        <dbReference type="SAM" id="MobiDB-lite"/>
    </source>
</evidence>
<protein>
    <submittedName>
        <fullName evidence="3">Uncharacterized protein</fullName>
    </submittedName>
</protein>
<accession>A0A7C8MG48</accession>
<feature type="coiled-coil region" evidence="1">
    <location>
        <begin position="351"/>
        <end position="385"/>
    </location>
</feature>
<keyword evidence="1" id="KW-0175">Coiled coil</keyword>
<sequence length="631" mass="70744">MAHAAKMEQKTDNLNPDTADDLISLASPEIVRVTKPQPPRTTPPKLLRPTAMASRDSFSELTNIMRAKAPYMPKMPNVDLSIKGTPRLSTGVAKPLRNTAPPAQANGNTKKTSTLDVEGFSQFPKANGVQKSPSEPFIAHQRLASSHLASDNNGWVRTNSPVNVAASDYCPSEMTQLERFLTTVHAIPADGEDSGSEAPSTMQPADMPAYKNFPTAYPPPWSPPASIHMQVPLHEVEPDEDQVIVKLTQSVYDCLTRTVTDLEKDKAELVEKLAKTTRERDEAASTVTNHRPHSDEDKKAAITQSTKQNGVEWDDKEIEIDALFGKLTKEDEATTSTHKPHIFAEEADKIIAKKDQAIAGLKVAIKQLEQEVMESKAELEALHESQNTDSEHVQYAENLQEAWAKQEQDMAKSKAVIDEQKQKIVVLETECETLRTTHRNADAYKKRAKELQGILQKREDMWNKGKQELAQQKNTLTTVEAINEDLADRIRSLEKYEQEMERLRKDLGEKNAECARTRNELHEAKRRADVALQRALRADDERASLRGAAHMVQPAPNAKLPLTILPCIDCFLKNVDCDNHACCRNCTENTQRCSRWRCAQKHILGNCPDMPCQLVHDKNGWLMSIEARPKW</sequence>
<dbReference type="EMBL" id="JAADJZ010000004">
    <property type="protein sequence ID" value="KAF2875775.1"/>
    <property type="molecule type" value="Genomic_DNA"/>
</dbReference>
<feature type="region of interest" description="Disordered" evidence="2">
    <location>
        <begin position="277"/>
        <end position="312"/>
    </location>
</feature>
<dbReference type="PANTHER" id="PTHR43941">
    <property type="entry name" value="STRUCTURAL MAINTENANCE OF CHROMOSOMES PROTEIN 2"/>
    <property type="match status" value="1"/>
</dbReference>
<dbReference type="AlphaFoldDB" id="A0A7C8MG48"/>
<feature type="region of interest" description="Disordered" evidence="2">
    <location>
        <begin position="1"/>
        <end position="20"/>
    </location>
</feature>
<proteinExistence type="predicted"/>
<dbReference type="GO" id="GO:0000785">
    <property type="term" value="C:chromatin"/>
    <property type="evidence" value="ECO:0007669"/>
    <property type="project" value="TreeGrafter"/>
</dbReference>
<keyword evidence="4" id="KW-1185">Reference proteome</keyword>
<evidence type="ECO:0000313" key="3">
    <source>
        <dbReference type="EMBL" id="KAF2875775.1"/>
    </source>
</evidence>
<dbReference type="GO" id="GO:0007076">
    <property type="term" value="P:mitotic chromosome condensation"/>
    <property type="evidence" value="ECO:0007669"/>
    <property type="project" value="TreeGrafter"/>
</dbReference>
<feature type="coiled-coil region" evidence="1">
    <location>
        <begin position="410"/>
        <end position="437"/>
    </location>
</feature>
<evidence type="ECO:0000256" key="1">
    <source>
        <dbReference type="SAM" id="Coils"/>
    </source>
</evidence>
<feature type="coiled-coil region" evidence="1">
    <location>
        <begin position="479"/>
        <end position="534"/>
    </location>
</feature>
<evidence type="ECO:0000313" key="4">
    <source>
        <dbReference type="Proteomes" id="UP000481861"/>
    </source>
</evidence>
<dbReference type="GO" id="GO:0000796">
    <property type="term" value="C:condensin complex"/>
    <property type="evidence" value="ECO:0007669"/>
    <property type="project" value="TreeGrafter"/>
</dbReference>
<name>A0A7C8MG48_9PLEO</name>
<feature type="region of interest" description="Disordered" evidence="2">
    <location>
        <begin position="28"/>
        <end position="50"/>
    </location>
</feature>
<dbReference type="OrthoDB" id="3777260at2759"/>
<feature type="compositionally biased region" description="Basic and acidic residues" evidence="2">
    <location>
        <begin position="1"/>
        <end position="11"/>
    </location>
</feature>
<reference evidence="3 4" key="1">
    <citation type="submission" date="2020-01" db="EMBL/GenBank/DDBJ databases">
        <authorList>
            <consortium name="DOE Joint Genome Institute"/>
            <person name="Haridas S."/>
            <person name="Albert R."/>
            <person name="Binder M."/>
            <person name="Bloem J."/>
            <person name="Labutti K."/>
            <person name="Salamov A."/>
            <person name="Andreopoulos B."/>
            <person name="Baker S.E."/>
            <person name="Barry K."/>
            <person name="Bills G."/>
            <person name="Bluhm B.H."/>
            <person name="Cannon C."/>
            <person name="Castanera R."/>
            <person name="Culley D.E."/>
            <person name="Daum C."/>
            <person name="Ezra D."/>
            <person name="Gonzalez J.B."/>
            <person name="Henrissat B."/>
            <person name="Kuo A."/>
            <person name="Liang C."/>
            <person name="Lipzen A."/>
            <person name="Lutzoni F."/>
            <person name="Magnuson J."/>
            <person name="Mondo S."/>
            <person name="Nolan M."/>
            <person name="Ohm R."/>
            <person name="Pangilinan J."/>
            <person name="Park H.-J.H."/>
            <person name="Ramirez L."/>
            <person name="Alfaro M."/>
            <person name="Sun H."/>
            <person name="Tritt A."/>
            <person name="Yoshinaga Y."/>
            <person name="Zwiers L.-H.L."/>
            <person name="Turgeon B.G."/>
            <person name="Goodwin S.B."/>
            <person name="Spatafora J.W."/>
            <person name="Crous P.W."/>
            <person name="Grigoriev I.V."/>
        </authorList>
    </citation>
    <scope>NUCLEOTIDE SEQUENCE [LARGE SCALE GENOMIC DNA]</scope>
    <source>
        <strain evidence="3 4">CBS 611.86</strain>
    </source>
</reference>
<dbReference type="PANTHER" id="PTHR43941:SF1">
    <property type="entry name" value="STRUCTURAL MAINTENANCE OF CHROMOSOMES PROTEIN 2"/>
    <property type="match status" value="1"/>
</dbReference>
<dbReference type="GO" id="GO:0003682">
    <property type="term" value="F:chromatin binding"/>
    <property type="evidence" value="ECO:0007669"/>
    <property type="project" value="TreeGrafter"/>
</dbReference>
<dbReference type="Proteomes" id="UP000481861">
    <property type="component" value="Unassembled WGS sequence"/>
</dbReference>
<dbReference type="GO" id="GO:0000793">
    <property type="term" value="C:condensed chromosome"/>
    <property type="evidence" value="ECO:0007669"/>
    <property type="project" value="TreeGrafter"/>
</dbReference>
<comment type="caution">
    <text evidence="3">The sequence shown here is derived from an EMBL/GenBank/DDBJ whole genome shotgun (WGS) entry which is preliminary data.</text>
</comment>
<gene>
    <name evidence="3" type="ORF">BDV95DRAFT_281266</name>
</gene>
<organism evidence="3 4">
    <name type="scientific">Massariosphaeria phaeospora</name>
    <dbReference type="NCBI Taxonomy" id="100035"/>
    <lineage>
        <taxon>Eukaryota</taxon>
        <taxon>Fungi</taxon>
        <taxon>Dikarya</taxon>
        <taxon>Ascomycota</taxon>
        <taxon>Pezizomycotina</taxon>
        <taxon>Dothideomycetes</taxon>
        <taxon>Pleosporomycetidae</taxon>
        <taxon>Pleosporales</taxon>
        <taxon>Pleosporales incertae sedis</taxon>
        <taxon>Massariosphaeria</taxon>
    </lineage>
</organism>